<comment type="subcellular location">
    <subcellularLocation>
        <location evidence="1">Peroxisome</location>
    </subcellularLocation>
</comment>
<dbReference type="NCBIfam" id="NF006133">
    <property type="entry name" value="PRK08278.1"/>
    <property type="match status" value="1"/>
</dbReference>
<dbReference type="PRINTS" id="PR00081">
    <property type="entry name" value="GDHRDH"/>
</dbReference>
<dbReference type="Pfam" id="PF00106">
    <property type="entry name" value="adh_short"/>
    <property type="match status" value="1"/>
</dbReference>
<keyword evidence="5" id="KW-0576">Peroxisome</keyword>
<dbReference type="PANTHER" id="PTHR42808">
    <property type="entry name" value="HYDROXYSTEROID DEHYDROGENASE-LIKE PROTEIN 2"/>
    <property type="match status" value="1"/>
</dbReference>
<evidence type="ECO:0000256" key="5">
    <source>
        <dbReference type="ARBA" id="ARBA00023140"/>
    </source>
</evidence>
<dbReference type="GO" id="GO:0016491">
    <property type="term" value="F:oxidoreductase activity"/>
    <property type="evidence" value="ECO:0007669"/>
    <property type="project" value="UniProtKB-KW"/>
</dbReference>
<evidence type="ECO:0000313" key="7">
    <source>
        <dbReference type="Proteomes" id="UP000198703"/>
    </source>
</evidence>
<dbReference type="InterPro" id="IPR036291">
    <property type="entry name" value="NAD(P)-bd_dom_sf"/>
</dbReference>
<dbReference type="AlphaFoldDB" id="A0A1H4A3K7"/>
<keyword evidence="7" id="KW-1185">Reference proteome</keyword>
<dbReference type="STRING" id="89524.SAMN05444370_10460"/>
<dbReference type="EMBL" id="FNQM01000004">
    <property type="protein sequence ID" value="SEA30733.1"/>
    <property type="molecule type" value="Genomic_DNA"/>
</dbReference>
<evidence type="ECO:0000256" key="2">
    <source>
        <dbReference type="ARBA" id="ARBA00006484"/>
    </source>
</evidence>
<gene>
    <name evidence="6" type="ORF">SAMN05444370_10460</name>
</gene>
<name>A0A1H4A3K7_9RHOB</name>
<keyword evidence="4" id="KW-0560">Oxidoreductase</keyword>
<comment type="similarity">
    <text evidence="2">Belongs to the short-chain dehydrogenases/reductases (SDR) family.</text>
</comment>
<dbReference type="FunFam" id="3.40.50.720:FF:000301">
    <property type="entry name" value="Hydroxysteroid dehydrogenase like 2"/>
    <property type="match status" value="1"/>
</dbReference>
<evidence type="ECO:0000256" key="1">
    <source>
        <dbReference type="ARBA" id="ARBA00004275"/>
    </source>
</evidence>
<evidence type="ECO:0000256" key="3">
    <source>
        <dbReference type="ARBA" id="ARBA00022857"/>
    </source>
</evidence>
<dbReference type="InterPro" id="IPR002347">
    <property type="entry name" value="SDR_fam"/>
</dbReference>
<keyword evidence="3" id="KW-0521">NADP</keyword>
<evidence type="ECO:0000256" key="4">
    <source>
        <dbReference type="ARBA" id="ARBA00023002"/>
    </source>
</evidence>
<organism evidence="6 7">
    <name type="scientific">Rubrimonas cliftonensis</name>
    <dbReference type="NCBI Taxonomy" id="89524"/>
    <lineage>
        <taxon>Bacteria</taxon>
        <taxon>Pseudomonadati</taxon>
        <taxon>Pseudomonadota</taxon>
        <taxon>Alphaproteobacteria</taxon>
        <taxon>Rhodobacterales</taxon>
        <taxon>Paracoccaceae</taxon>
        <taxon>Rubrimonas</taxon>
    </lineage>
</organism>
<dbReference type="PANTHER" id="PTHR42808:SF3">
    <property type="entry name" value="HYDROXYSTEROID DEHYDROGENASE-LIKE PROTEIN 2"/>
    <property type="match status" value="1"/>
</dbReference>
<proteinExistence type="inferred from homology"/>
<dbReference type="InterPro" id="IPR051935">
    <property type="entry name" value="HSDL2"/>
</dbReference>
<evidence type="ECO:0000313" key="6">
    <source>
        <dbReference type="EMBL" id="SEA30733.1"/>
    </source>
</evidence>
<dbReference type="RefSeq" id="WP_245730974.1">
    <property type="nucleotide sequence ID" value="NZ_FNQM01000004.1"/>
</dbReference>
<dbReference type="SUPFAM" id="SSF51735">
    <property type="entry name" value="NAD(P)-binding Rossmann-fold domains"/>
    <property type="match status" value="1"/>
</dbReference>
<accession>A0A1H4A3K7</accession>
<sequence length="296" mass="30652">MADMTGRGVVISGGSRGIGLAIGKACAAAGAHVAILAKTVEPHPKLPGTIHTAAAEIEAAGRAHGAKALPILCDIRDETATAEAVAQAADVFGRIDAVVNNASAISLTPTLGTDVKRFDLMTGVNSRGTFVLTQACLPHLLKSDRGHILTLSPPLDLDPKWFAGHAAYSLAKYGMSLLTHAWAAEFAGKVAANCLWPRTAIDTAAVRNVLGGDAMAARCRTDAVMADAALAILRRSVDFSGWFVLDDLMLAAEGVTDFEAYAVTPGAELFIDFFVPADAPQPEAAGGVVGWRAPSL</sequence>
<reference evidence="6 7" key="1">
    <citation type="submission" date="2016-10" db="EMBL/GenBank/DDBJ databases">
        <authorList>
            <person name="de Groot N.N."/>
        </authorList>
    </citation>
    <scope>NUCLEOTIDE SEQUENCE [LARGE SCALE GENOMIC DNA]</scope>
    <source>
        <strain evidence="6 7">DSM 15345</strain>
    </source>
</reference>
<dbReference type="Gene3D" id="3.40.50.720">
    <property type="entry name" value="NAD(P)-binding Rossmann-like Domain"/>
    <property type="match status" value="1"/>
</dbReference>
<protein>
    <submittedName>
        <fullName evidence="6">Citronellol/citronellal dehydrogenase</fullName>
    </submittedName>
</protein>
<dbReference type="Proteomes" id="UP000198703">
    <property type="component" value="Unassembled WGS sequence"/>
</dbReference>